<proteinExistence type="inferred from homology"/>
<evidence type="ECO:0000256" key="11">
    <source>
        <dbReference type="ARBA" id="ARBA00023304"/>
    </source>
</evidence>
<keyword evidence="7 16" id="KW-0032">Aminotransferase</keyword>
<comment type="catalytic activity">
    <reaction evidence="13">
        <text>L-isoleucine + 2-oxoglutarate = (S)-3-methyl-2-oxopentanoate + L-glutamate</text>
        <dbReference type="Rhea" id="RHEA:24801"/>
        <dbReference type="ChEBI" id="CHEBI:16810"/>
        <dbReference type="ChEBI" id="CHEBI:29985"/>
        <dbReference type="ChEBI" id="CHEBI:35146"/>
        <dbReference type="ChEBI" id="CHEBI:58045"/>
        <dbReference type="EC" id="2.6.1.42"/>
    </reaction>
</comment>
<dbReference type="Proteomes" id="UP000238164">
    <property type="component" value="Chromosome 1"/>
</dbReference>
<evidence type="ECO:0000256" key="4">
    <source>
        <dbReference type="ARBA" id="ARBA00005072"/>
    </source>
</evidence>
<dbReference type="Gene3D" id="3.20.10.10">
    <property type="entry name" value="D-amino Acid Aminotransferase, subunit A, domain 2"/>
    <property type="match status" value="1"/>
</dbReference>
<dbReference type="GO" id="GO:0052655">
    <property type="term" value="F:L-valine-2-oxoglutarate transaminase activity"/>
    <property type="evidence" value="ECO:0007669"/>
    <property type="project" value="RHEA"/>
</dbReference>
<dbReference type="Pfam" id="PF01063">
    <property type="entry name" value="Aminotran_4"/>
    <property type="match status" value="1"/>
</dbReference>
<dbReference type="RefSeq" id="WP_105187184.1">
    <property type="nucleotide sequence ID" value="NZ_BAAAGO010000038.1"/>
</dbReference>
<comment type="pathway">
    <text evidence="4">Amino-acid biosynthesis; L-leucine biosynthesis; L-leucine from 3-methyl-2-oxobutanoate: step 4/4.</text>
</comment>
<comment type="catalytic activity">
    <reaction evidence="14">
        <text>L-leucine + 2-oxoglutarate = 4-methyl-2-oxopentanoate + L-glutamate</text>
        <dbReference type="Rhea" id="RHEA:18321"/>
        <dbReference type="ChEBI" id="CHEBI:16810"/>
        <dbReference type="ChEBI" id="CHEBI:17865"/>
        <dbReference type="ChEBI" id="CHEBI:29985"/>
        <dbReference type="ChEBI" id="CHEBI:57427"/>
        <dbReference type="EC" id="2.6.1.42"/>
    </reaction>
</comment>
<evidence type="ECO:0000256" key="13">
    <source>
        <dbReference type="ARBA" id="ARBA00048798"/>
    </source>
</evidence>
<dbReference type="GO" id="GO:0052656">
    <property type="term" value="F:L-isoleucine-2-oxoglutarate transaminase activity"/>
    <property type="evidence" value="ECO:0007669"/>
    <property type="project" value="RHEA"/>
</dbReference>
<evidence type="ECO:0000256" key="8">
    <source>
        <dbReference type="ARBA" id="ARBA00022605"/>
    </source>
</evidence>
<evidence type="ECO:0000256" key="9">
    <source>
        <dbReference type="ARBA" id="ARBA00022679"/>
    </source>
</evidence>
<dbReference type="InterPro" id="IPR005786">
    <property type="entry name" value="B_amino_transII"/>
</dbReference>
<evidence type="ECO:0000256" key="6">
    <source>
        <dbReference type="ARBA" id="ARBA00013053"/>
    </source>
</evidence>
<dbReference type="GO" id="GO:0009097">
    <property type="term" value="P:isoleucine biosynthetic process"/>
    <property type="evidence" value="ECO:0007669"/>
    <property type="project" value="UniProtKB-UniPathway"/>
</dbReference>
<comment type="catalytic activity">
    <reaction evidence="12">
        <text>L-valine + 2-oxoglutarate = 3-methyl-2-oxobutanoate + L-glutamate</text>
        <dbReference type="Rhea" id="RHEA:24813"/>
        <dbReference type="ChEBI" id="CHEBI:11851"/>
        <dbReference type="ChEBI" id="CHEBI:16810"/>
        <dbReference type="ChEBI" id="CHEBI:29985"/>
        <dbReference type="ChEBI" id="CHEBI:57762"/>
        <dbReference type="EC" id="2.6.1.42"/>
    </reaction>
</comment>
<evidence type="ECO:0000313" key="16">
    <source>
        <dbReference type="EMBL" id="SPD88747.1"/>
    </source>
</evidence>
<dbReference type="AlphaFoldDB" id="A0A2N9JMN6"/>
<evidence type="ECO:0000256" key="7">
    <source>
        <dbReference type="ARBA" id="ARBA00022576"/>
    </source>
</evidence>
<name>A0A2N9JMN6_9ACTN</name>
<dbReference type="SUPFAM" id="SSF56752">
    <property type="entry name" value="D-aminoacid aminotransferase-like PLP-dependent enzymes"/>
    <property type="match status" value="1"/>
</dbReference>
<dbReference type="OrthoDB" id="9804984at2"/>
<evidence type="ECO:0000256" key="1">
    <source>
        <dbReference type="ARBA" id="ARBA00001933"/>
    </source>
</evidence>
<dbReference type="InterPro" id="IPR036038">
    <property type="entry name" value="Aminotransferase-like"/>
</dbReference>
<dbReference type="InterPro" id="IPR001544">
    <property type="entry name" value="Aminotrans_IV"/>
</dbReference>
<dbReference type="PIRSF" id="PIRSF006468">
    <property type="entry name" value="BCAT1"/>
    <property type="match status" value="1"/>
</dbReference>
<keyword evidence="17" id="KW-1185">Reference proteome</keyword>
<protein>
    <recommendedName>
        <fullName evidence="6">branched-chain-amino-acid transaminase</fullName>
        <ecNumber evidence="6">2.6.1.42</ecNumber>
    </recommendedName>
</protein>
<feature type="modified residue" description="N6-(pyridoxal phosphate)lysine" evidence="15">
    <location>
        <position position="197"/>
    </location>
</feature>
<dbReference type="EC" id="2.6.1.42" evidence="6"/>
<dbReference type="InterPro" id="IPR043131">
    <property type="entry name" value="BCAT-like_N"/>
</dbReference>
<dbReference type="UniPathway" id="UPA00048">
    <property type="reaction ID" value="UER00073"/>
</dbReference>
<keyword evidence="8" id="KW-0028">Amino-acid biosynthesis</keyword>
<keyword evidence="9 16" id="KW-0808">Transferase</keyword>
<evidence type="ECO:0000256" key="10">
    <source>
        <dbReference type="ARBA" id="ARBA00022898"/>
    </source>
</evidence>
<dbReference type="KEGG" id="mgg:MPLG2_3717"/>
<dbReference type="InterPro" id="IPR033939">
    <property type="entry name" value="BCAT_family"/>
</dbReference>
<dbReference type="EMBL" id="LT985188">
    <property type="protein sequence ID" value="SPD88747.1"/>
    <property type="molecule type" value="Genomic_DNA"/>
</dbReference>
<dbReference type="GO" id="GO:0009098">
    <property type="term" value="P:L-leucine biosynthetic process"/>
    <property type="evidence" value="ECO:0007669"/>
    <property type="project" value="UniProtKB-UniPathway"/>
</dbReference>
<dbReference type="Gene3D" id="3.30.470.10">
    <property type="match status" value="1"/>
</dbReference>
<evidence type="ECO:0000256" key="15">
    <source>
        <dbReference type="PIRSR" id="PIRSR006468-1"/>
    </source>
</evidence>
<accession>A0A2N9JMN6</accession>
<evidence type="ECO:0000256" key="5">
    <source>
        <dbReference type="ARBA" id="ARBA00009320"/>
    </source>
</evidence>
<dbReference type="GO" id="GO:0009099">
    <property type="term" value="P:L-valine biosynthetic process"/>
    <property type="evidence" value="ECO:0007669"/>
    <property type="project" value="UniProtKB-UniPathway"/>
</dbReference>
<dbReference type="PANTHER" id="PTHR11825:SF44">
    <property type="entry name" value="BRANCHED-CHAIN-AMINO-ACID AMINOTRANSFERASE"/>
    <property type="match status" value="1"/>
</dbReference>
<organism evidence="16 17">
    <name type="scientific">Micropruina glycogenica</name>
    <dbReference type="NCBI Taxonomy" id="75385"/>
    <lineage>
        <taxon>Bacteria</taxon>
        <taxon>Bacillati</taxon>
        <taxon>Actinomycetota</taxon>
        <taxon>Actinomycetes</taxon>
        <taxon>Propionibacteriales</taxon>
        <taxon>Nocardioidaceae</taxon>
        <taxon>Micropruina</taxon>
    </lineage>
</organism>
<sequence>MSTFVLTRSAHPTPADERAAIVAKPVFGANFTDHMALATWTTDEGWHDREIVARRPFELHPGAATFHYGQEIFEGLKAFRQPDGSVAIFRPDKNAARFALSARRLAMAPVDEADFVAAVSELVDLDRDWVPTPDGEQSLYIRPFEIASETLIGVRAANEYTFCVIASPVGPYYPEPVTLWATPNFTRAATGGTGAAKCGGNYAASLLAAREAAEHGCQQVIWLDGAEHRWVEECGTMNILFVTAAGELVTPELTGTILDGVTRDSILTLAPDHGLRPVQRRVAIDEVFDGVASGAITEVFACGTAAVVTPVVGFAAPGVNGADRRLTVGDGTPGTISQAIRAHLLDIQYGRVPDVHGWLHHV</sequence>
<evidence type="ECO:0000313" key="17">
    <source>
        <dbReference type="Proteomes" id="UP000238164"/>
    </source>
</evidence>
<keyword evidence="11" id="KW-0100">Branched-chain amino acid biosynthesis</keyword>
<comment type="similarity">
    <text evidence="5">Belongs to the class-IV pyridoxal-phosphate-dependent aminotransferase family.</text>
</comment>
<dbReference type="InterPro" id="IPR043132">
    <property type="entry name" value="BCAT-like_C"/>
</dbReference>
<dbReference type="UniPathway" id="UPA00049">
    <property type="reaction ID" value="UER00062"/>
</dbReference>
<comment type="pathway">
    <text evidence="2">Amino-acid biosynthesis; L-isoleucine biosynthesis; L-isoleucine from 2-oxobutanoate: step 4/4.</text>
</comment>
<reference evidence="16 17" key="1">
    <citation type="submission" date="2018-02" db="EMBL/GenBank/DDBJ databases">
        <authorList>
            <person name="Cohen D.B."/>
            <person name="Kent A.D."/>
        </authorList>
    </citation>
    <scope>NUCLEOTIDE SEQUENCE [LARGE SCALE GENOMIC DNA]</scope>
    <source>
        <strain evidence="16">1</strain>
    </source>
</reference>
<dbReference type="UniPathway" id="UPA00047">
    <property type="reaction ID" value="UER00058"/>
</dbReference>
<comment type="cofactor">
    <cofactor evidence="1">
        <name>pyridoxal 5'-phosphate</name>
        <dbReference type="ChEBI" id="CHEBI:597326"/>
    </cofactor>
</comment>
<evidence type="ECO:0000256" key="3">
    <source>
        <dbReference type="ARBA" id="ARBA00004931"/>
    </source>
</evidence>
<dbReference type="NCBIfam" id="NF009897">
    <property type="entry name" value="PRK13357.1"/>
    <property type="match status" value="1"/>
</dbReference>
<comment type="pathway">
    <text evidence="3">Amino-acid biosynthesis; L-valine biosynthesis; L-valine from pyruvate: step 4/4.</text>
</comment>
<keyword evidence="10" id="KW-0663">Pyridoxal phosphate</keyword>
<dbReference type="CDD" id="cd01557">
    <property type="entry name" value="BCAT_beta_family"/>
    <property type="match status" value="1"/>
</dbReference>
<evidence type="ECO:0000256" key="12">
    <source>
        <dbReference type="ARBA" id="ARBA00048212"/>
    </source>
</evidence>
<evidence type="ECO:0000256" key="2">
    <source>
        <dbReference type="ARBA" id="ARBA00004824"/>
    </source>
</evidence>
<dbReference type="PANTHER" id="PTHR11825">
    <property type="entry name" value="SUBGROUP IIII AMINOTRANSFERASE"/>
    <property type="match status" value="1"/>
</dbReference>
<gene>
    <name evidence="16" type="primary">ilvE</name>
    <name evidence="16" type="ORF">MPLG2_3717</name>
</gene>
<dbReference type="NCBIfam" id="TIGR01123">
    <property type="entry name" value="ilvE_II"/>
    <property type="match status" value="1"/>
</dbReference>
<evidence type="ECO:0000256" key="14">
    <source>
        <dbReference type="ARBA" id="ARBA00049229"/>
    </source>
</evidence>
<dbReference type="GO" id="GO:0052654">
    <property type="term" value="F:L-leucine-2-oxoglutarate transaminase activity"/>
    <property type="evidence" value="ECO:0007669"/>
    <property type="project" value="RHEA"/>
</dbReference>